<sequence>MCFYGAIILLETTPQTLFMVKQCTLLMVLICSVPVSAGTREINTGLTLYQRMTSFEHEESTEPAFTMNGYTKPRPWLGINFGDQYFGDSHWGHTVGASYYIEHSDLQRIKRGDNELSTHLGTRSRTQVVAIKPALFYRFDITASQALKTGIGTTFGYSRIRGSAYQTESQQQPLCHRAAGHYLDDPTGVNKYAVYAQCERIRYSSNTTTLGALVFMEYELRHWRWELAVAIYNQTHSFDHYRFSAKEVSLGVARRWSF</sequence>
<evidence type="ECO:0000313" key="1">
    <source>
        <dbReference type="EMBL" id="ASP39524.1"/>
    </source>
</evidence>
<accession>A0A222FLY0</accession>
<keyword evidence="2" id="KW-1185">Reference proteome</keyword>
<organism evidence="1 2">
    <name type="scientific">Bacterioplanes sanyensis</name>
    <dbReference type="NCBI Taxonomy" id="1249553"/>
    <lineage>
        <taxon>Bacteria</taxon>
        <taxon>Pseudomonadati</taxon>
        <taxon>Pseudomonadota</taxon>
        <taxon>Gammaproteobacteria</taxon>
        <taxon>Oceanospirillales</taxon>
        <taxon>Oceanospirillaceae</taxon>
        <taxon>Bacterioplanes</taxon>
    </lineage>
</organism>
<name>A0A222FLY0_9GAMM</name>
<protein>
    <recommendedName>
        <fullName evidence="3">Outer membrane protein beta-barrel domain-containing protein</fullName>
    </recommendedName>
</protein>
<dbReference type="EMBL" id="CP022530">
    <property type="protein sequence ID" value="ASP39524.1"/>
    <property type="molecule type" value="Genomic_DNA"/>
</dbReference>
<dbReference type="Proteomes" id="UP000202440">
    <property type="component" value="Chromosome"/>
</dbReference>
<reference evidence="1 2" key="1">
    <citation type="submission" date="2017-07" db="EMBL/GenBank/DDBJ databases">
        <title>Annotated genome sequence of Bacterioplanes sanyensis isolated from Red Sea.</title>
        <authorList>
            <person name="Rehman Z.U."/>
        </authorList>
    </citation>
    <scope>NUCLEOTIDE SEQUENCE [LARGE SCALE GENOMIC DNA]</scope>
    <source>
        <strain evidence="1 2">NV9</strain>
    </source>
</reference>
<evidence type="ECO:0008006" key="3">
    <source>
        <dbReference type="Google" id="ProtNLM"/>
    </source>
</evidence>
<dbReference type="AlphaFoldDB" id="A0A222FLY0"/>
<dbReference type="KEGG" id="bsan:CHH28_12940"/>
<gene>
    <name evidence="1" type="ORF">CHH28_12940</name>
</gene>
<evidence type="ECO:0000313" key="2">
    <source>
        <dbReference type="Proteomes" id="UP000202440"/>
    </source>
</evidence>
<proteinExistence type="predicted"/>